<sequence>MNYSQLQPSITIPQNTTSVEDFCNDGMACLSLSELNARNTFPMYEASIHPTQGNLQCNDNQSYNMAQGFINPYMPIESQSMPHKSQQQLQLNNDCVNHDSYYNATVLSAMVPPTIDSLHQDTLNNTILLPTTPQAIPESLSHNTYMSSYPSHNTLEVVKAQLNALQDSSTSQTQETFSRETNLSSLVTRDEVHPVDKYIDWDKVEENDIELDPVEVLDALDSIKDTIPTKPQNRLSSESFERVREPCSALLERKLRIATAYKSNVDKLIKSLLDLCFCTS</sequence>
<evidence type="ECO:0000313" key="2">
    <source>
        <dbReference type="Proteomes" id="UP000694251"/>
    </source>
</evidence>
<dbReference type="Proteomes" id="UP000694251">
    <property type="component" value="Chromosome 2"/>
</dbReference>
<proteinExistence type="predicted"/>
<dbReference type="OrthoDB" id="1751735at2759"/>
<accession>A0A8T2FZE1</accession>
<dbReference type="AlphaFoldDB" id="A0A8T2FZE1"/>
<name>A0A8T2FZE1_ARASU</name>
<keyword evidence="2" id="KW-1185">Reference proteome</keyword>
<reference evidence="1 2" key="1">
    <citation type="submission" date="2020-12" db="EMBL/GenBank/DDBJ databases">
        <title>Concerted genomic and epigenomic changes stabilize Arabidopsis allopolyploids.</title>
        <authorList>
            <person name="Chen Z."/>
        </authorList>
    </citation>
    <scope>NUCLEOTIDE SEQUENCE [LARGE SCALE GENOMIC DNA]</scope>
    <source>
        <strain evidence="1">As9502</strain>
        <tissue evidence="1">Leaf</tissue>
    </source>
</reference>
<dbReference type="EMBL" id="JAEFBJ010000002">
    <property type="protein sequence ID" value="KAG7640616.1"/>
    <property type="molecule type" value="Genomic_DNA"/>
</dbReference>
<evidence type="ECO:0000313" key="1">
    <source>
        <dbReference type="EMBL" id="KAG7640616.1"/>
    </source>
</evidence>
<comment type="caution">
    <text evidence="1">The sequence shown here is derived from an EMBL/GenBank/DDBJ whole genome shotgun (WGS) entry which is preliminary data.</text>
</comment>
<organism evidence="1 2">
    <name type="scientific">Arabidopsis suecica</name>
    <name type="common">Swedish thale-cress</name>
    <name type="synonym">Cardaminopsis suecica</name>
    <dbReference type="NCBI Taxonomy" id="45249"/>
    <lineage>
        <taxon>Eukaryota</taxon>
        <taxon>Viridiplantae</taxon>
        <taxon>Streptophyta</taxon>
        <taxon>Embryophyta</taxon>
        <taxon>Tracheophyta</taxon>
        <taxon>Spermatophyta</taxon>
        <taxon>Magnoliopsida</taxon>
        <taxon>eudicotyledons</taxon>
        <taxon>Gunneridae</taxon>
        <taxon>Pentapetalae</taxon>
        <taxon>rosids</taxon>
        <taxon>malvids</taxon>
        <taxon>Brassicales</taxon>
        <taxon>Brassicaceae</taxon>
        <taxon>Camelineae</taxon>
        <taxon>Arabidopsis</taxon>
    </lineage>
</organism>
<gene>
    <name evidence="1" type="ORF">ISN44_As02g004750</name>
</gene>
<protein>
    <submittedName>
        <fullName evidence="1">Uncharacterized protein</fullName>
    </submittedName>
</protein>